<dbReference type="GO" id="GO:0008506">
    <property type="term" value="F:sucrose:proton symporter activity"/>
    <property type="evidence" value="ECO:0007669"/>
    <property type="project" value="TreeGrafter"/>
</dbReference>
<evidence type="ECO:0000313" key="10">
    <source>
        <dbReference type="Proteomes" id="UP000694395"/>
    </source>
</evidence>
<comment type="subcellular location">
    <subcellularLocation>
        <location evidence="1">Membrane</location>
        <topology evidence="1">Multi-pass membrane protein</topology>
    </subcellularLocation>
</comment>
<dbReference type="AlphaFoldDB" id="A0A8K9UT29"/>
<keyword evidence="5 7" id="KW-0472">Membrane</keyword>
<feature type="transmembrane region" description="Helical" evidence="7">
    <location>
        <begin position="546"/>
        <end position="567"/>
    </location>
</feature>
<evidence type="ECO:0000256" key="6">
    <source>
        <dbReference type="ARBA" id="ARBA00038193"/>
    </source>
</evidence>
<evidence type="ECO:0000256" key="7">
    <source>
        <dbReference type="SAM" id="Phobius"/>
    </source>
</evidence>
<dbReference type="SUPFAM" id="SSF103473">
    <property type="entry name" value="MFS general substrate transporter"/>
    <property type="match status" value="1"/>
</dbReference>
<feature type="transmembrane region" description="Helical" evidence="7">
    <location>
        <begin position="77"/>
        <end position="94"/>
    </location>
</feature>
<dbReference type="PANTHER" id="PTHR19432">
    <property type="entry name" value="SUGAR TRANSPORTER"/>
    <property type="match status" value="1"/>
</dbReference>
<evidence type="ECO:0000256" key="3">
    <source>
        <dbReference type="ARBA" id="ARBA00022692"/>
    </source>
</evidence>
<evidence type="ECO:0000256" key="1">
    <source>
        <dbReference type="ARBA" id="ARBA00004141"/>
    </source>
</evidence>
<evidence type="ECO:0000256" key="2">
    <source>
        <dbReference type="ARBA" id="ARBA00022448"/>
    </source>
</evidence>
<feature type="transmembrane region" description="Helical" evidence="7">
    <location>
        <begin position="356"/>
        <end position="374"/>
    </location>
</feature>
<dbReference type="PANTHER" id="PTHR19432:SF37">
    <property type="entry name" value="SOLUTE CARRIER FAMILY 45 MEMBER 3"/>
    <property type="match status" value="1"/>
</dbReference>
<evidence type="ECO:0000256" key="4">
    <source>
        <dbReference type="ARBA" id="ARBA00022989"/>
    </source>
</evidence>
<feature type="transmembrane region" description="Helical" evidence="7">
    <location>
        <begin position="282"/>
        <end position="304"/>
    </location>
</feature>
<feature type="transmembrane region" description="Helical" evidence="7">
    <location>
        <begin position="150"/>
        <end position="169"/>
    </location>
</feature>
<dbReference type="FunFam" id="1.20.1250.20:FF:000193">
    <property type="entry name" value="Solute carrier family 45 member 3"/>
    <property type="match status" value="1"/>
</dbReference>
<dbReference type="Ensembl" id="ENSOMYT00000159897.1">
    <property type="protein sequence ID" value="ENSOMYP00000110421.1"/>
    <property type="gene ID" value="ENSOMYG00000032584.2"/>
</dbReference>
<keyword evidence="2" id="KW-0813">Transport</keyword>
<evidence type="ECO:0000256" key="8">
    <source>
        <dbReference type="SAM" id="SignalP"/>
    </source>
</evidence>
<feature type="chain" id="PRO_5035441421" evidence="8">
    <location>
        <begin position="24"/>
        <end position="619"/>
    </location>
</feature>
<name>A0A8K9UT29_ONCMY</name>
<feature type="transmembrane region" description="Helical" evidence="7">
    <location>
        <begin position="189"/>
        <end position="208"/>
    </location>
</feature>
<reference evidence="9" key="3">
    <citation type="submission" date="2025-09" db="UniProtKB">
        <authorList>
            <consortium name="Ensembl"/>
        </authorList>
    </citation>
    <scope>IDENTIFICATION</scope>
</reference>
<dbReference type="Gene3D" id="1.20.1250.20">
    <property type="entry name" value="MFS general substrate transporter like domains"/>
    <property type="match status" value="1"/>
</dbReference>
<keyword evidence="4 7" id="KW-1133">Transmembrane helix</keyword>
<reference evidence="9" key="2">
    <citation type="submission" date="2025-08" db="UniProtKB">
        <authorList>
            <consortium name="Ensembl"/>
        </authorList>
    </citation>
    <scope>IDENTIFICATION</scope>
</reference>
<proteinExistence type="inferred from homology"/>
<feature type="transmembrane region" description="Helical" evidence="7">
    <location>
        <begin position="447"/>
        <end position="468"/>
    </location>
</feature>
<feature type="transmembrane region" description="Helical" evidence="7">
    <location>
        <begin position="114"/>
        <end position="138"/>
    </location>
</feature>
<organism evidence="9 10">
    <name type="scientific">Oncorhynchus mykiss</name>
    <name type="common">Rainbow trout</name>
    <name type="synonym">Salmo gairdneri</name>
    <dbReference type="NCBI Taxonomy" id="8022"/>
    <lineage>
        <taxon>Eukaryota</taxon>
        <taxon>Metazoa</taxon>
        <taxon>Chordata</taxon>
        <taxon>Craniata</taxon>
        <taxon>Vertebrata</taxon>
        <taxon>Euteleostomi</taxon>
        <taxon>Actinopterygii</taxon>
        <taxon>Neopterygii</taxon>
        <taxon>Teleostei</taxon>
        <taxon>Protacanthopterygii</taxon>
        <taxon>Salmoniformes</taxon>
        <taxon>Salmonidae</taxon>
        <taxon>Salmoninae</taxon>
        <taxon>Oncorhynchus</taxon>
    </lineage>
</organism>
<feature type="signal peptide" evidence="8">
    <location>
        <begin position="1"/>
        <end position="23"/>
    </location>
</feature>
<keyword evidence="8" id="KW-0732">Signal</keyword>
<dbReference type="GeneTree" id="ENSGT00950000182914"/>
<dbReference type="InterPro" id="IPR011701">
    <property type="entry name" value="MFS"/>
</dbReference>
<protein>
    <submittedName>
        <fullName evidence="9">Solute carrier family 45 member 3</fullName>
    </submittedName>
</protein>
<reference evidence="9" key="1">
    <citation type="submission" date="2020-07" db="EMBL/GenBank/DDBJ databases">
        <title>A long reads based de novo assembly of the rainbow trout Arlee double haploid line genome.</title>
        <authorList>
            <person name="Gao G."/>
            <person name="Palti Y."/>
        </authorList>
    </citation>
    <scope>NUCLEOTIDE SEQUENCE [LARGE SCALE GENOMIC DNA]</scope>
</reference>
<gene>
    <name evidence="9" type="primary">LOC110528052</name>
</gene>
<dbReference type="InterPro" id="IPR036259">
    <property type="entry name" value="MFS_trans_sf"/>
</dbReference>
<comment type="similarity">
    <text evidence="6">Belongs to the glycoside-pentoside-hexuronide (GPH) cation symporter transporter (TC 2.A.2) family.</text>
</comment>
<evidence type="ECO:0000313" key="9">
    <source>
        <dbReference type="Ensembl" id="ENSOMYP00000110421.1"/>
    </source>
</evidence>
<dbReference type="Pfam" id="PF07690">
    <property type="entry name" value="MFS_1"/>
    <property type="match status" value="1"/>
</dbReference>
<feature type="transmembrane region" description="Helical" evidence="7">
    <location>
        <begin position="324"/>
        <end position="344"/>
    </location>
</feature>
<keyword evidence="10" id="KW-1185">Reference proteome</keyword>
<dbReference type="Proteomes" id="UP000694395">
    <property type="component" value="Chromosome 7"/>
</dbReference>
<dbReference type="GO" id="GO:0016020">
    <property type="term" value="C:membrane"/>
    <property type="evidence" value="ECO:0007669"/>
    <property type="project" value="UniProtKB-SubCell"/>
</dbReference>
<evidence type="ECO:0000256" key="5">
    <source>
        <dbReference type="ARBA" id="ARBA00023136"/>
    </source>
</evidence>
<sequence length="619" mass="67741">MQGRVCQLLLVNALTCGLEVCMAAGTFYIPPLLLQAGMEERYMTMVLGVGPVLGLIFVPMIGLYSDSWRGRFGRRRPFIWLLCVGILLGLQVMPQASHLAALLYPQHPRWLERVLLAGSACLLEFSGQACFTPLEALISDQFPGEEESRRAFSVYSLMISLGGCLGYLLPALDWSHAPTAAYLGGQEAFIYALLTLIFLTCLLSTVFISEERYTRGGETTRKDLSVSSGLSRYCAHSLLPRPQCVRLAVGRSVSLCVSALPRMYSVCMHVPAVIRRLFVAELFSWMALMSFMLFYTDFMGVGLYRGVPNATPGTQERLRYDEGVRMASVGLFLQCLTSVVCSILMEHWIVLLGTRAVYVSSVVLLALATAVMSFSKSVVMITVMAAATGYTFCVLQVLPYTLLCLYHSDRQVRQITTTCSDGEVITVDKPNPTLFSLSLSLLHLSVFYSHLSLSFFLSFFLSSFQVFFSSSKSRPSHPGDSDDHIHSKPLVPPDSVHIHGNRYPEGVNLPGAPLLSSSSTSPHVSLPLERGEPIPLPQRGMCLDMAILDSAYLLSQVLPALCLGSIVQQSHSVSAYMASACSLSIMAMLCSTCVIFTRSDLHKLTGSKDSAPTLTGLKS</sequence>
<feature type="transmembrane region" description="Helical" evidence="7">
    <location>
        <begin position="573"/>
        <end position="596"/>
    </location>
</feature>
<feature type="transmembrane region" description="Helical" evidence="7">
    <location>
        <begin position="42"/>
        <end position="65"/>
    </location>
</feature>
<accession>A0A8K9UT29</accession>
<keyword evidence="3 7" id="KW-0812">Transmembrane</keyword>